<evidence type="ECO:0000313" key="3">
    <source>
        <dbReference type="EMBL" id="CAB3362655.1"/>
    </source>
</evidence>
<accession>A0A8S1C3R2</accession>
<organism evidence="3 4">
    <name type="scientific">Cloeon dipterum</name>
    <dbReference type="NCBI Taxonomy" id="197152"/>
    <lineage>
        <taxon>Eukaryota</taxon>
        <taxon>Metazoa</taxon>
        <taxon>Ecdysozoa</taxon>
        <taxon>Arthropoda</taxon>
        <taxon>Hexapoda</taxon>
        <taxon>Insecta</taxon>
        <taxon>Pterygota</taxon>
        <taxon>Palaeoptera</taxon>
        <taxon>Ephemeroptera</taxon>
        <taxon>Pisciforma</taxon>
        <taxon>Baetidae</taxon>
        <taxon>Cloeon</taxon>
    </lineage>
</organism>
<dbReference type="AlphaFoldDB" id="A0A8S1C3R2"/>
<feature type="domain" description="AMP-dependent synthetase/ligase" evidence="1">
    <location>
        <begin position="25"/>
        <end position="379"/>
    </location>
</feature>
<dbReference type="PANTHER" id="PTHR21530:SF7">
    <property type="entry name" value="TRAB DOMAIN-CONTAINING PROTEIN"/>
    <property type="match status" value="1"/>
</dbReference>
<evidence type="ECO:0000313" key="4">
    <source>
        <dbReference type="Proteomes" id="UP000494165"/>
    </source>
</evidence>
<dbReference type="Pfam" id="PF00501">
    <property type="entry name" value="AMP-binding"/>
    <property type="match status" value="1"/>
</dbReference>
<evidence type="ECO:0000259" key="1">
    <source>
        <dbReference type="Pfam" id="PF00501"/>
    </source>
</evidence>
<evidence type="ECO:0008006" key="5">
    <source>
        <dbReference type="Google" id="ProtNLM"/>
    </source>
</evidence>
<reference evidence="3 4" key="1">
    <citation type="submission" date="2020-04" db="EMBL/GenBank/DDBJ databases">
        <authorList>
            <person name="Alioto T."/>
            <person name="Alioto T."/>
            <person name="Gomez Garrido J."/>
        </authorList>
    </citation>
    <scope>NUCLEOTIDE SEQUENCE [LARGE SCALE GENOMIC DNA]</scope>
</reference>
<name>A0A8S1C3R2_9INSE</name>
<gene>
    <name evidence="3" type="ORF">CLODIP_2_CD14321</name>
</gene>
<dbReference type="PANTHER" id="PTHR21530">
    <property type="entry name" value="PHEROMONE SHUTDOWN PROTEIN"/>
    <property type="match status" value="1"/>
</dbReference>
<dbReference type="InterPro" id="IPR042099">
    <property type="entry name" value="ANL_N_sf"/>
</dbReference>
<dbReference type="InterPro" id="IPR045851">
    <property type="entry name" value="AMP-bd_C_sf"/>
</dbReference>
<dbReference type="Gene3D" id="3.40.50.12780">
    <property type="entry name" value="N-terminal domain of ligase-like"/>
    <property type="match status" value="1"/>
</dbReference>
<dbReference type="Pfam" id="PF01963">
    <property type="entry name" value="TraB_PrgY_gumN"/>
    <property type="match status" value="1"/>
</dbReference>
<dbReference type="EMBL" id="CADEPI010000009">
    <property type="protein sequence ID" value="CAB3362655.1"/>
    <property type="molecule type" value="Genomic_DNA"/>
</dbReference>
<dbReference type="Pfam" id="PF13193">
    <property type="entry name" value="AMP-binding_C"/>
    <property type="match status" value="1"/>
</dbReference>
<dbReference type="InterPro" id="IPR046345">
    <property type="entry name" value="TraB_PrgY-like"/>
</dbReference>
<dbReference type="Gene3D" id="3.30.300.30">
    <property type="match status" value="1"/>
</dbReference>
<proteinExistence type="predicted"/>
<dbReference type="InterPro" id="IPR000873">
    <property type="entry name" value="AMP-dep_synth/lig_dom"/>
</dbReference>
<dbReference type="InterPro" id="IPR002816">
    <property type="entry name" value="TraB/PrgY/GumN_fam"/>
</dbReference>
<feature type="domain" description="AMP-binding enzyme C-terminal" evidence="2">
    <location>
        <begin position="433"/>
        <end position="505"/>
    </location>
</feature>
<dbReference type="CDD" id="cd14726">
    <property type="entry name" value="TraB_PrgY-like"/>
    <property type="match status" value="1"/>
</dbReference>
<dbReference type="OrthoDB" id="48306at2759"/>
<keyword evidence="4" id="KW-1185">Reference proteome</keyword>
<evidence type="ECO:0000259" key="2">
    <source>
        <dbReference type="Pfam" id="PF13193"/>
    </source>
</evidence>
<comment type="caution">
    <text evidence="3">The sequence shown here is derived from an EMBL/GenBank/DDBJ whole genome shotgun (WGS) entry which is preliminary data.</text>
</comment>
<protein>
    <recommendedName>
        <fullName evidence="5">AMP-dependent synthetase/ligase domain-containing protein</fullName>
    </recommendedName>
</protein>
<dbReference type="Proteomes" id="UP000494165">
    <property type="component" value="Unassembled WGS sequence"/>
</dbReference>
<sequence length="923" mass="102973">MAGKGRKYEDLPDVSFTDFIFDDHEKRIEAYKDRPWIVDIPSNKTVTFGQVKRDATNIAIALAEIGFKKGDSLFFVTHGLANLILVEIGVWILGGVTRGCDQQETVEVYAQQIKEIGARFVVVDEDTMDLVQKTIKEFDLEVNLISIGDQDLPGTVHISKLLENRKDSQLKSVKINPAEDPMTIFNTSGSVGFPKGVLHSHRSSTAFVLTVKGLKTEETLLQFSINYGVGIFGIAFDFWRSGHTVYHINKFEKNLFFQHIMKHKPRSLLMYPFIANWFARCAWVLDPTTADLLFECLPNTHLEHIYGMSEAGFVAASFPPGKPQELMRFVKDSHVYISTGLPLPRMEIKVIDMSTSETLQRDLEEGEVCVRAPSIAKGYIAGPGYRVDSFALDNYGWFKTGDVGFLDAKGRLYIKDRVKFIYRVGLSFVSAIEIESVLLQHPDVQEAGVVAIPEPAVVNILRAFVVLKPSRTCSEADLCNFVADRMPDYKRLHGGVRFIEKLPANKGRLYGRKQGEAMASNLQEKGSSNKSAELDLSSVSTIDISSDTEERLLENSTVTISDDEETEADDTQTAISIAETAILNSSVNSTAITDKGWDLPHTVTKLLSPSGGEVYLVGTAHFSKESQEDVAKVIQRVQPHIVTVELCKSRINILQLDEQTILEEASNIDFAKIRATVQQNGAFNGMMYLLLLSMSAHLTKELGMAPGGEFRRAFQEAKRVPQCQIHLGDRPINVTLQRALSSLSWWQTIKLTWHILTSRDHISKEEVEKCKQKDLLEEMLEEMTGEFPALSKVFVHERDLFLAHSLALAAQPNGNIPSRVVGVVGIGHVQGIKDNWGKVDEATIQSIMALPQPSRTSKVIKFTVKDHSFNEVINSDSKDDYVHEDIWLVYTPVNVPGPGCPPDIFDEVIACDMDPTTQTMEQS</sequence>
<dbReference type="InterPro" id="IPR025110">
    <property type="entry name" value="AMP-bd_C"/>
</dbReference>
<dbReference type="SUPFAM" id="SSF56801">
    <property type="entry name" value="Acetyl-CoA synthetase-like"/>
    <property type="match status" value="1"/>
</dbReference>